<reference evidence="2 3" key="1">
    <citation type="submission" date="2016-10" db="EMBL/GenBank/DDBJ databases">
        <authorList>
            <person name="de Groot N.N."/>
        </authorList>
    </citation>
    <scope>NUCLEOTIDE SEQUENCE [LARGE SCALE GENOMIC DNA]</scope>
    <source>
        <strain evidence="2 3">CGMCC 1.10457</strain>
    </source>
</reference>
<feature type="transmembrane region" description="Helical" evidence="1">
    <location>
        <begin position="21"/>
        <end position="44"/>
    </location>
</feature>
<dbReference type="AlphaFoldDB" id="A0A1I6LSJ6"/>
<dbReference type="RefSeq" id="WP_143117727.1">
    <property type="nucleotide sequence ID" value="NZ_FOZK01000003.1"/>
</dbReference>
<sequence length="113" mass="12913">MSRKRYEHRVDRRPVAQPPLAAYRSLLVRIAGAVLVGGLLTWLVPKSPWFYRLPMDPPVSSEEVWGVEVVQPIFVFLFDFFVSRVTSPFVLGPVVVAGVLALAFEYRRRRSAR</sequence>
<keyword evidence="3" id="KW-1185">Reference proteome</keyword>
<proteinExistence type="predicted"/>
<dbReference type="EMBL" id="FOZK01000003">
    <property type="protein sequence ID" value="SFS06388.1"/>
    <property type="molecule type" value="Genomic_DNA"/>
</dbReference>
<dbReference type="STRING" id="767519.SAMN05216559_3028"/>
<evidence type="ECO:0000256" key="1">
    <source>
        <dbReference type="SAM" id="Phobius"/>
    </source>
</evidence>
<gene>
    <name evidence="2" type="ORF">SAMN05216559_3028</name>
</gene>
<name>A0A1I6LSJ6_9EURY</name>
<organism evidence="2 3">
    <name type="scientific">Halomicrobium zhouii</name>
    <dbReference type="NCBI Taxonomy" id="767519"/>
    <lineage>
        <taxon>Archaea</taxon>
        <taxon>Methanobacteriati</taxon>
        <taxon>Methanobacteriota</taxon>
        <taxon>Stenosarchaea group</taxon>
        <taxon>Halobacteria</taxon>
        <taxon>Halobacteriales</taxon>
        <taxon>Haloarculaceae</taxon>
        <taxon>Halomicrobium</taxon>
    </lineage>
</organism>
<keyword evidence="1" id="KW-1133">Transmembrane helix</keyword>
<evidence type="ECO:0000313" key="2">
    <source>
        <dbReference type="EMBL" id="SFS06388.1"/>
    </source>
</evidence>
<accession>A0A1I6LSJ6</accession>
<protein>
    <submittedName>
        <fullName evidence="2">Uncharacterized protein</fullName>
    </submittedName>
</protein>
<keyword evidence="1" id="KW-0472">Membrane</keyword>
<keyword evidence="1" id="KW-0812">Transmembrane</keyword>
<evidence type="ECO:0000313" key="3">
    <source>
        <dbReference type="Proteomes" id="UP000199062"/>
    </source>
</evidence>
<dbReference type="Proteomes" id="UP000199062">
    <property type="component" value="Unassembled WGS sequence"/>
</dbReference>
<feature type="transmembrane region" description="Helical" evidence="1">
    <location>
        <begin position="85"/>
        <end position="104"/>
    </location>
</feature>